<evidence type="ECO:0000313" key="3">
    <source>
        <dbReference type="Proteomes" id="UP000261082"/>
    </source>
</evidence>
<gene>
    <name evidence="2" type="ORF">DZ858_09035</name>
</gene>
<keyword evidence="1" id="KW-0472">Membrane</keyword>
<dbReference type="EMBL" id="QVID01000001">
    <property type="protein sequence ID" value="RFN60168.1"/>
    <property type="molecule type" value="Genomic_DNA"/>
</dbReference>
<feature type="transmembrane region" description="Helical" evidence="1">
    <location>
        <begin position="95"/>
        <end position="116"/>
    </location>
</feature>
<feature type="transmembrane region" description="Helical" evidence="1">
    <location>
        <begin position="38"/>
        <end position="58"/>
    </location>
</feature>
<feature type="transmembrane region" description="Helical" evidence="1">
    <location>
        <begin position="12"/>
        <end position="31"/>
    </location>
</feature>
<feature type="transmembrane region" description="Helical" evidence="1">
    <location>
        <begin position="193"/>
        <end position="212"/>
    </location>
</feature>
<protein>
    <recommendedName>
        <fullName evidence="4">7TM-DISM receptor extracellular domain-containing protein</fullName>
    </recommendedName>
</protein>
<evidence type="ECO:0008006" key="4">
    <source>
        <dbReference type="Google" id="ProtNLM"/>
    </source>
</evidence>
<evidence type="ECO:0000313" key="2">
    <source>
        <dbReference type="EMBL" id="RFN60168.1"/>
    </source>
</evidence>
<proteinExistence type="predicted"/>
<keyword evidence="3" id="KW-1185">Reference proteome</keyword>
<organism evidence="2 3">
    <name type="scientific">Marixanthomonas ophiurae</name>
    <dbReference type="NCBI Taxonomy" id="387659"/>
    <lineage>
        <taxon>Bacteria</taxon>
        <taxon>Pseudomonadati</taxon>
        <taxon>Bacteroidota</taxon>
        <taxon>Flavobacteriia</taxon>
        <taxon>Flavobacteriales</taxon>
        <taxon>Flavobacteriaceae</taxon>
        <taxon>Marixanthomonas</taxon>
    </lineage>
</organism>
<keyword evidence="1" id="KW-1133">Transmembrane helix</keyword>
<dbReference type="AlphaFoldDB" id="A0A3E1QDE4"/>
<sequence>MDEILNSTFQYIVFAFYGIAALTAILFYSNYKHTVLKYFVWILIYTFINEVSAKYVYYWVDKNAIMYNVFNTIYFLYFFYVFWNFIRSKTYKNWIVYSVILFSIVTLINVFIIDILEETLMYSYITGSCLIIFCIILYYIEILSDSRVLHIKEDLLFWISIGLLLFYVGYIPIKISRTFFATNMDVFLTLFNVQRTLIVIMNSCFIIGFLWTKKK</sequence>
<feature type="transmembrane region" description="Helical" evidence="1">
    <location>
        <begin position="122"/>
        <end position="143"/>
    </location>
</feature>
<reference evidence="2 3" key="1">
    <citation type="journal article" date="2007" name="Int. J. Syst. Evol. Microbiol.">
        <title>Marixanthomonas ophiurae gen. nov., sp. nov., a marine bacterium of the family Flavobacteriaceae isolated from a deep-sea brittle star.</title>
        <authorList>
            <person name="Romanenko L.A."/>
            <person name="Uchino M."/>
            <person name="Frolova G.M."/>
            <person name="Mikhailov V.V."/>
        </authorList>
    </citation>
    <scope>NUCLEOTIDE SEQUENCE [LARGE SCALE GENOMIC DNA]</scope>
    <source>
        <strain evidence="2 3">KMM 3046</strain>
    </source>
</reference>
<keyword evidence="1" id="KW-0812">Transmembrane</keyword>
<feature type="transmembrane region" description="Helical" evidence="1">
    <location>
        <begin position="155"/>
        <end position="173"/>
    </location>
</feature>
<evidence type="ECO:0000256" key="1">
    <source>
        <dbReference type="SAM" id="Phobius"/>
    </source>
</evidence>
<dbReference type="Proteomes" id="UP000261082">
    <property type="component" value="Unassembled WGS sequence"/>
</dbReference>
<feature type="transmembrane region" description="Helical" evidence="1">
    <location>
        <begin position="64"/>
        <end position="83"/>
    </location>
</feature>
<name>A0A3E1QDE4_9FLAO</name>
<accession>A0A3E1QDE4</accession>
<comment type="caution">
    <text evidence="2">The sequence shown here is derived from an EMBL/GenBank/DDBJ whole genome shotgun (WGS) entry which is preliminary data.</text>
</comment>